<dbReference type="RefSeq" id="WP_394314289.1">
    <property type="nucleotide sequence ID" value="NZ_JBHGPK010000019.1"/>
</dbReference>
<reference evidence="1 2" key="1">
    <citation type="submission" date="2024-09" db="EMBL/GenBank/DDBJ databases">
        <title>Description of Labrys sedimenti sp. nov., isolated from a diclofenac-degrading enrichment culture, and genome-based reclassification of Labrys portucalensis as a later heterotypic synonym of Labrys neptuniae.</title>
        <authorList>
            <person name="Tancsics A."/>
            <person name="Csepanyi A."/>
        </authorList>
    </citation>
    <scope>NUCLEOTIDE SEQUENCE [LARGE SCALE GENOMIC DNA]</scope>
    <source>
        <strain evidence="1 2">LMG 23412</strain>
    </source>
</reference>
<evidence type="ECO:0000313" key="2">
    <source>
        <dbReference type="Proteomes" id="UP001595190"/>
    </source>
</evidence>
<accession>A0ABV6ZMU5</accession>
<name>A0ABV6ZMU5_9HYPH</name>
<protein>
    <submittedName>
        <fullName evidence="1">Uncharacterized protein</fullName>
    </submittedName>
</protein>
<organism evidence="1 2">
    <name type="scientific">Labrys neptuniae</name>
    <dbReference type="NCBI Taxonomy" id="376174"/>
    <lineage>
        <taxon>Bacteria</taxon>
        <taxon>Pseudomonadati</taxon>
        <taxon>Pseudomonadota</taxon>
        <taxon>Alphaproteobacteria</taxon>
        <taxon>Hyphomicrobiales</taxon>
        <taxon>Xanthobacteraceae</taxon>
        <taxon>Labrys</taxon>
    </lineage>
</organism>
<dbReference type="EMBL" id="JBHGPK010000019">
    <property type="protein sequence ID" value="MFC2253476.1"/>
    <property type="molecule type" value="Genomic_DNA"/>
</dbReference>
<dbReference type="Proteomes" id="UP001595190">
    <property type="component" value="Unassembled WGS sequence"/>
</dbReference>
<evidence type="ECO:0000313" key="1">
    <source>
        <dbReference type="EMBL" id="MFC2253476.1"/>
    </source>
</evidence>
<proteinExistence type="predicted"/>
<comment type="caution">
    <text evidence="1">The sequence shown here is derived from an EMBL/GenBank/DDBJ whole genome shotgun (WGS) entry which is preliminary data.</text>
</comment>
<sequence length="98" mass="10273">MPRITRYLALPFIRTLDGDLLAQSAIDMPDEPKAREMASTMVGTSATIARGVGPGFDAVTYVGAMALSRTVNRDAGGFEGAVVLARYGQTPANLSGIL</sequence>
<gene>
    <name evidence="1" type="ORF">ACETRX_27800</name>
</gene>